<evidence type="ECO:0000313" key="14">
    <source>
        <dbReference type="Proteomes" id="UP001142055"/>
    </source>
</evidence>
<evidence type="ECO:0000313" key="13">
    <source>
        <dbReference type="EMBL" id="KAJ6221031.1"/>
    </source>
</evidence>
<dbReference type="PANTHER" id="PTHR13337:SF2">
    <property type="entry name" value="SUCCINATE DEHYDROGENASE [UBIQUINONE] CYTOCHROME B SMALL SUBUNIT, MITOCHONDRIAL"/>
    <property type="match status" value="1"/>
</dbReference>
<comment type="subcellular location">
    <subcellularLocation>
        <location evidence="1 12">Mitochondrion inner membrane</location>
        <topology evidence="1 12">Multi-pass membrane protein</topology>
    </subcellularLocation>
</comment>
<comment type="caution">
    <text evidence="12">Lacks conserved residue(s) required for the propagation of feature annotation.</text>
</comment>
<dbReference type="InterPro" id="IPR007992">
    <property type="entry name" value="CybS"/>
</dbReference>
<evidence type="ECO:0000256" key="11">
    <source>
        <dbReference type="PIRSR" id="PIRSR607992-2"/>
    </source>
</evidence>
<dbReference type="GO" id="GO:0048039">
    <property type="term" value="F:ubiquinone binding"/>
    <property type="evidence" value="ECO:0007669"/>
    <property type="project" value="TreeGrafter"/>
</dbReference>
<keyword evidence="12" id="KW-0249">Electron transport</keyword>
<evidence type="ECO:0000256" key="1">
    <source>
        <dbReference type="ARBA" id="ARBA00004448"/>
    </source>
</evidence>
<evidence type="ECO:0000256" key="12">
    <source>
        <dbReference type="RuleBase" id="RU364031"/>
    </source>
</evidence>
<dbReference type="Pfam" id="PF05328">
    <property type="entry name" value="CybS"/>
    <property type="match status" value="1"/>
</dbReference>
<evidence type="ECO:0000256" key="8">
    <source>
        <dbReference type="ARBA" id="ARBA00023128"/>
    </source>
</evidence>
<dbReference type="Proteomes" id="UP001142055">
    <property type="component" value="Chromosome 2"/>
</dbReference>
<feature type="binding site" evidence="10">
    <location>
        <position position="96"/>
    </location>
    <ligand>
        <name>a ubiquinone</name>
        <dbReference type="ChEBI" id="CHEBI:16389"/>
        <note>ligand shared with IP/SDHB</note>
    </ligand>
</feature>
<organism evidence="13 14">
    <name type="scientific">Blomia tropicalis</name>
    <name type="common">Mite</name>
    <dbReference type="NCBI Taxonomy" id="40697"/>
    <lineage>
        <taxon>Eukaryota</taxon>
        <taxon>Metazoa</taxon>
        <taxon>Ecdysozoa</taxon>
        <taxon>Arthropoda</taxon>
        <taxon>Chelicerata</taxon>
        <taxon>Arachnida</taxon>
        <taxon>Acari</taxon>
        <taxon>Acariformes</taxon>
        <taxon>Sarcoptiformes</taxon>
        <taxon>Astigmata</taxon>
        <taxon>Glycyphagoidea</taxon>
        <taxon>Echimyopodidae</taxon>
        <taxon>Blomia</taxon>
    </lineage>
</organism>
<keyword evidence="8 12" id="KW-0496">Mitochondrion</keyword>
<sequence>YRNISRNFYTKSTLSMNPGIKIRVPINGFLHSSIRSLSSNSHDHSKLWVLEKAVSLGLLAVIPAAFVCQSSILDYALALSLVAHVHWGFEAIVVDYIRPSIFGPTIPKAALGGIYLLSFAALAGLFYLNYSDVGLTTAVRMIAKA</sequence>
<comment type="similarity">
    <text evidence="2 12">Belongs to the CybS family.</text>
</comment>
<reference evidence="13" key="1">
    <citation type="submission" date="2022-12" db="EMBL/GenBank/DDBJ databases">
        <title>Genome assemblies of Blomia tropicalis.</title>
        <authorList>
            <person name="Cui Y."/>
        </authorList>
    </citation>
    <scope>NUCLEOTIDE SEQUENCE</scope>
    <source>
        <tissue evidence="13">Adult mites</tissue>
    </source>
</reference>
<comment type="caution">
    <text evidence="13">The sequence shown here is derived from an EMBL/GenBank/DDBJ whole genome shotgun (WGS) entry which is preliminary data.</text>
</comment>
<feature type="non-terminal residue" evidence="13">
    <location>
        <position position="1"/>
    </location>
</feature>
<proteinExistence type="inferred from homology"/>
<keyword evidence="12" id="KW-0816">Tricarboxylic acid cycle</keyword>
<comment type="function">
    <text evidence="12">Membrane-anchoring subunit of succinate dehydrogenase (SDH) that is involved in complex II of the mitochondrial electron transport chain and is responsible for transferring electrons from succinate to ubiquinone (coenzyme Q).</text>
</comment>
<evidence type="ECO:0000256" key="3">
    <source>
        <dbReference type="ARBA" id="ARBA00022448"/>
    </source>
</evidence>
<keyword evidence="11 12" id="KW-0479">Metal-binding</keyword>
<dbReference type="Gene3D" id="1.20.1300.10">
    <property type="entry name" value="Fumarate reductase/succinate dehydrogenase, transmembrane subunit"/>
    <property type="match status" value="1"/>
</dbReference>
<dbReference type="CDD" id="cd03496">
    <property type="entry name" value="SQR_TypeC_CybS"/>
    <property type="match status" value="1"/>
</dbReference>
<dbReference type="AlphaFoldDB" id="A0A9Q0RNS6"/>
<dbReference type="GO" id="GO:0005743">
    <property type="term" value="C:mitochondrial inner membrane"/>
    <property type="evidence" value="ECO:0007669"/>
    <property type="project" value="UniProtKB-SubCell"/>
</dbReference>
<keyword evidence="12" id="KW-0349">Heme</keyword>
<evidence type="ECO:0000256" key="2">
    <source>
        <dbReference type="ARBA" id="ARBA00007294"/>
    </source>
</evidence>
<keyword evidence="7 12" id="KW-1133">Transmembrane helix</keyword>
<dbReference type="GO" id="GO:0006099">
    <property type="term" value="P:tricarboxylic acid cycle"/>
    <property type="evidence" value="ECO:0007669"/>
    <property type="project" value="UniProtKB-KW"/>
</dbReference>
<protein>
    <recommendedName>
        <fullName evidence="12">Succinate dehydrogenase [ubiquinone] cytochrome b small subunit</fullName>
    </recommendedName>
</protein>
<evidence type="ECO:0000256" key="5">
    <source>
        <dbReference type="ARBA" id="ARBA00022792"/>
    </source>
</evidence>
<dbReference type="EMBL" id="JAPWDV010000002">
    <property type="protein sequence ID" value="KAJ6221031.1"/>
    <property type="molecule type" value="Genomic_DNA"/>
</dbReference>
<accession>A0A9Q0RNS6</accession>
<dbReference type="GO" id="GO:0046872">
    <property type="term" value="F:metal ion binding"/>
    <property type="evidence" value="ECO:0007669"/>
    <property type="project" value="UniProtKB-KW"/>
</dbReference>
<evidence type="ECO:0000256" key="9">
    <source>
        <dbReference type="ARBA" id="ARBA00023136"/>
    </source>
</evidence>
<evidence type="ECO:0000256" key="10">
    <source>
        <dbReference type="PIRSR" id="PIRSR607992-1"/>
    </source>
</evidence>
<keyword evidence="6 12" id="KW-0809">Transit peptide</keyword>
<dbReference type="PANTHER" id="PTHR13337">
    <property type="entry name" value="SUCCINATE DEHYDROGENASE"/>
    <property type="match status" value="1"/>
</dbReference>
<keyword evidence="5 12" id="KW-0999">Mitochondrion inner membrane</keyword>
<dbReference type="OMA" id="VYDYARP"/>
<keyword evidence="3 12" id="KW-0813">Transport</keyword>
<feature type="transmembrane region" description="Helical" evidence="12">
    <location>
        <begin position="109"/>
        <end position="128"/>
    </location>
</feature>
<feature type="transmembrane region" description="Helical" evidence="12">
    <location>
        <begin position="53"/>
        <end position="72"/>
    </location>
</feature>
<evidence type="ECO:0000256" key="4">
    <source>
        <dbReference type="ARBA" id="ARBA00022692"/>
    </source>
</evidence>
<dbReference type="GO" id="GO:0020037">
    <property type="term" value="F:heme binding"/>
    <property type="evidence" value="ECO:0007669"/>
    <property type="project" value="TreeGrafter"/>
</dbReference>
<keyword evidence="14" id="KW-1185">Reference proteome</keyword>
<keyword evidence="9 12" id="KW-0472">Membrane</keyword>
<evidence type="ECO:0000256" key="7">
    <source>
        <dbReference type="ARBA" id="ARBA00022989"/>
    </source>
</evidence>
<keyword evidence="11" id="KW-0408">Iron</keyword>
<feature type="binding site" description="axial binding residue" evidence="11">
    <location>
        <position position="84"/>
    </location>
    <ligand>
        <name>heme b</name>
        <dbReference type="ChEBI" id="CHEBI:60344"/>
        <note>ligand shared with SDHC</note>
    </ligand>
    <ligandPart>
        <name>Fe</name>
        <dbReference type="ChEBI" id="CHEBI:18248"/>
    </ligandPart>
</feature>
<gene>
    <name evidence="13" type="ORF">RDWZM_006843</name>
</gene>
<evidence type="ECO:0000256" key="6">
    <source>
        <dbReference type="ARBA" id="ARBA00022946"/>
    </source>
</evidence>
<keyword evidence="4 12" id="KW-0812">Transmembrane</keyword>
<dbReference type="GO" id="GO:0006121">
    <property type="term" value="P:mitochondrial electron transport, succinate to ubiquinone"/>
    <property type="evidence" value="ECO:0007669"/>
    <property type="project" value="TreeGrafter"/>
</dbReference>
<dbReference type="InterPro" id="IPR034804">
    <property type="entry name" value="SQR/QFR_C/D"/>
</dbReference>
<name>A0A9Q0RNS6_BLOTA</name>